<name>A0A8T2JA24_9PIPI</name>
<gene>
    <name evidence="3" type="ORF">GDO86_006176</name>
</gene>
<feature type="coiled-coil region" evidence="1">
    <location>
        <begin position="427"/>
        <end position="482"/>
    </location>
</feature>
<evidence type="ECO:0000256" key="1">
    <source>
        <dbReference type="SAM" id="Coils"/>
    </source>
</evidence>
<organism evidence="3 4">
    <name type="scientific">Hymenochirus boettgeri</name>
    <name type="common">Congo dwarf clawed frog</name>
    <dbReference type="NCBI Taxonomy" id="247094"/>
    <lineage>
        <taxon>Eukaryota</taxon>
        <taxon>Metazoa</taxon>
        <taxon>Chordata</taxon>
        <taxon>Craniata</taxon>
        <taxon>Vertebrata</taxon>
        <taxon>Euteleostomi</taxon>
        <taxon>Amphibia</taxon>
        <taxon>Batrachia</taxon>
        <taxon>Anura</taxon>
        <taxon>Pipoidea</taxon>
        <taxon>Pipidae</taxon>
        <taxon>Pipinae</taxon>
        <taxon>Hymenochirus</taxon>
    </lineage>
</organism>
<reference evidence="3" key="1">
    <citation type="thesis" date="2020" institute="ProQuest LLC" country="789 East Eisenhower Parkway, Ann Arbor, MI, USA">
        <title>Comparative Genomics and Chromosome Evolution.</title>
        <authorList>
            <person name="Mudd A.B."/>
        </authorList>
    </citation>
    <scope>NUCLEOTIDE SEQUENCE</scope>
    <source>
        <strain evidence="3">Female2</strain>
        <tissue evidence="3">Blood</tissue>
    </source>
</reference>
<comment type="caution">
    <text evidence="3">The sequence shown here is derived from an EMBL/GenBank/DDBJ whole genome shotgun (WGS) entry which is preliminary data.</text>
</comment>
<feature type="compositionally biased region" description="Polar residues" evidence="2">
    <location>
        <begin position="1166"/>
        <end position="1175"/>
    </location>
</feature>
<feature type="region of interest" description="Disordered" evidence="2">
    <location>
        <begin position="1229"/>
        <end position="1288"/>
    </location>
</feature>
<feature type="compositionally biased region" description="Basic and acidic residues" evidence="2">
    <location>
        <begin position="742"/>
        <end position="752"/>
    </location>
</feature>
<keyword evidence="1" id="KW-0175">Coiled coil</keyword>
<evidence type="ECO:0000313" key="4">
    <source>
        <dbReference type="Proteomes" id="UP000812440"/>
    </source>
</evidence>
<feature type="coiled-coil region" evidence="1">
    <location>
        <begin position="280"/>
        <end position="314"/>
    </location>
</feature>
<evidence type="ECO:0000256" key="2">
    <source>
        <dbReference type="SAM" id="MobiDB-lite"/>
    </source>
</evidence>
<feature type="coiled-coil region" evidence="1">
    <location>
        <begin position="357"/>
        <end position="391"/>
    </location>
</feature>
<feature type="coiled-coil region" evidence="1">
    <location>
        <begin position="895"/>
        <end position="924"/>
    </location>
</feature>
<feature type="compositionally biased region" description="Basic and acidic residues" evidence="2">
    <location>
        <begin position="764"/>
        <end position="784"/>
    </location>
</feature>
<dbReference type="Proteomes" id="UP000812440">
    <property type="component" value="Chromosome 3"/>
</dbReference>
<dbReference type="OrthoDB" id="5982442at2759"/>
<accession>A0A8T2JA24</accession>
<feature type="coiled-coil region" evidence="1">
    <location>
        <begin position="837"/>
        <end position="864"/>
    </location>
</feature>
<protein>
    <submittedName>
        <fullName evidence="3">Uncharacterized protein</fullName>
    </submittedName>
</protein>
<proteinExistence type="predicted"/>
<feature type="coiled-coil region" evidence="1">
    <location>
        <begin position="158"/>
        <end position="251"/>
    </location>
</feature>
<keyword evidence="4" id="KW-1185">Reference proteome</keyword>
<feature type="coiled-coil region" evidence="1">
    <location>
        <begin position="958"/>
        <end position="985"/>
    </location>
</feature>
<feature type="coiled-coil region" evidence="1">
    <location>
        <begin position="1093"/>
        <end position="1141"/>
    </location>
</feature>
<feature type="compositionally biased region" description="Polar residues" evidence="2">
    <location>
        <begin position="1250"/>
        <end position="1264"/>
    </location>
</feature>
<sequence length="1288" mass="148637">MSHRVCNGYVSLPSRYGTGGSFQYHLDSGRISPCWVYKDLGGNRHSLDSSKTLDLSDLEKNIETAATVESNFLSGQWRDYNRSVGSPRSSERARSTSPLRGIHSLECSRNQSSPPISRRNSLSRLPTSSEDSSLEQSLSRRVWSGSEMDLRASLTESAQKRMELVQRLREAHEKLEGQSEELRNRDKELEFSRAKLELLAVKQKQMESSLSQLEKEKGWLEVSRYEDKRQRSELQDRIINLEMDVMKAKSSLENLNYTNLIKSQKAPAVTSENDGLSRELKTARENLLYFRNRVKVLEAEKNQAVEELRALREDSQYVLSHTNEANQRVTDTLQAHQGLQEELTNLQLSFNATNLEKELLGSKIMRLEEKVADLNLRLNIAQSDRERLLQDKLELTRHSQELSLELDRAQKGREGFNDQVCDLHVELVGAKAQANRQDQEKIQMKEELSVLKQVNEKLSDELGQTKKTLQSSMDELHQLQAEHKISTNLTAALEAERAQLLGEKQLLMATGDNHDESQCAQDLRSSHALLVEERDNLHARCQNLEISLEQAHEQLGSQVQEQQQLTLYWKERWQQAAVSLKSTEEQLELAKTKCQSTTYMNNELLRDYDMLQTDTKEMSEVRVSIQSLKNENDQLKKQIKEQEMSSLQHLQSHIQANMGSTEDQNSKFAELHTELKQSHERINLLERELSEKEMEIRKLKAESGSMLRIELDACRQQLELERSRTVALQARMGAMESKFKEEAAKNKNHENLESQNSSFSLERSISEELRSETEGLRQQLEKEQDEKKQKERLIYALNEELEDLKHKKPREIKESLEEVDFELVSVREELHKVWDMLKTKDTELEEQCQELESARSQYTECSTEKVRLEKLVASLHHQLTEKEQAIKHLTQVREMEKTERDIEKSSMELKLAELQAQNKNVTSSVIQTRVDTFKKKWDPKGMKTAQVPQKCIRCETFLQQLEETIKGYKERNVELQEEKSQMLTSLYQLQEVLMDLSTQTKVNEQVSHSLQVDNEDLKKQHTLVTEQLKLLFKEKANLTKAYNQLPRQDKPQEDWNVQSRLVKNVLSSIKSHENQQEIYAQDKGQLQEVHNLQEEDSETNRGLQRQLEEKTEKISKMSIEIKMLQEKNESLMKAKLRFQQQVQHIRNMSPSDHQRERTDPTVPPLCNNNKTSRQGSSGGGQETPPVCSPSEVSWASSPQNSRPQTPINSKGTQSLSLLRLQLPSKMSRHLVKSNEDSPLSPRSLADSEGTGETQGFVTTKTSALLSPRPFCQPKNTHREMQYPTLTRK</sequence>
<feature type="compositionally biased region" description="Low complexity" evidence="2">
    <location>
        <begin position="128"/>
        <end position="138"/>
    </location>
</feature>
<evidence type="ECO:0000313" key="3">
    <source>
        <dbReference type="EMBL" id="KAG8440318.1"/>
    </source>
</evidence>
<feature type="region of interest" description="Disordered" evidence="2">
    <location>
        <begin position="82"/>
        <end position="138"/>
    </location>
</feature>
<feature type="compositionally biased region" description="Polar residues" evidence="2">
    <location>
        <begin position="1190"/>
        <end position="1212"/>
    </location>
</feature>
<feature type="region of interest" description="Disordered" evidence="2">
    <location>
        <begin position="1146"/>
        <end position="1214"/>
    </location>
</feature>
<feature type="region of interest" description="Disordered" evidence="2">
    <location>
        <begin position="742"/>
        <end position="784"/>
    </location>
</feature>
<feature type="compositionally biased region" description="Polar residues" evidence="2">
    <location>
        <begin position="107"/>
        <end position="127"/>
    </location>
</feature>
<dbReference type="EMBL" id="JAACNH010000006">
    <property type="protein sequence ID" value="KAG8440318.1"/>
    <property type="molecule type" value="Genomic_DNA"/>
</dbReference>
<feature type="coiled-coil region" evidence="1">
    <location>
        <begin position="618"/>
        <end position="702"/>
    </location>
</feature>